<dbReference type="RefSeq" id="WP_012166227.1">
    <property type="nucleotide sequence ID" value="NC_009925.1"/>
</dbReference>
<keyword evidence="1" id="KW-0805">Transcription regulation</keyword>
<organism evidence="6 7">
    <name type="scientific">Acaryochloris marina (strain MBIC 11017)</name>
    <dbReference type="NCBI Taxonomy" id="329726"/>
    <lineage>
        <taxon>Bacteria</taxon>
        <taxon>Bacillati</taxon>
        <taxon>Cyanobacteriota</taxon>
        <taxon>Cyanophyceae</taxon>
        <taxon>Acaryochloridales</taxon>
        <taxon>Acaryochloridaceae</taxon>
        <taxon>Acaryochloris</taxon>
    </lineage>
</organism>
<sequence length="193" mass="21807">MPRPREFDPQAALQAAIQVFWEKGYYDTSVDEVVKHSGVAKYGIYGTFGPKRELFKKVLSQYASDRHQDIQSPIRRPGASLPEIQEFFDKVPHLITQEDYPHGCLMCSTGIEVGLRDPEINAVVKDFFADIAKVLKGCLTQAVQKDELKPQEELDALAIYLTTEFRSALMLARSGHAVQEIQQHLKFALQILS</sequence>
<dbReference type="InterPro" id="IPR001647">
    <property type="entry name" value="HTH_TetR"/>
</dbReference>
<dbReference type="EMBL" id="CP000828">
    <property type="protein sequence ID" value="ABW31031.1"/>
    <property type="molecule type" value="Genomic_DNA"/>
</dbReference>
<reference evidence="6 7" key="1">
    <citation type="journal article" date="2008" name="Proc. Natl. Acad. Sci. U.S.A.">
        <title>Niche adaptation and genome expansion in the chlorophyll d-producing cyanobacterium Acaryochloris marina.</title>
        <authorList>
            <person name="Swingley W.D."/>
            <person name="Chen M."/>
            <person name="Cheung P.C."/>
            <person name="Conrad A.L."/>
            <person name="Dejesa L.C."/>
            <person name="Hao J."/>
            <person name="Honchak B.M."/>
            <person name="Karbach L.E."/>
            <person name="Kurdoglu A."/>
            <person name="Lahiri S."/>
            <person name="Mastrian S.D."/>
            <person name="Miyashita H."/>
            <person name="Page L."/>
            <person name="Ramakrishna P."/>
            <person name="Satoh S."/>
            <person name="Sattley W.M."/>
            <person name="Shimada Y."/>
            <person name="Taylor H.L."/>
            <person name="Tomo T."/>
            <person name="Tsuchiya T."/>
            <person name="Wang Z.T."/>
            <person name="Raymond J."/>
            <person name="Mimuro M."/>
            <person name="Blankenship R.E."/>
            <person name="Touchman J.W."/>
        </authorList>
    </citation>
    <scope>NUCLEOTIDE SEQUENCE [LARGE SCALE GENOMIC DNA]</scope>
    <source>
        <strain evidence="7">MBIC 11017</strain>
    </source>
</reference>
<feature type="domain" description="HTH tetR-type" evidence="5">
    <location>
        <begin position="6"/>
        <end position="66"/>
    </location>
</feature>
<dbReference type="GO" id="GO:0003677">
    <property type="term" value="F:DNA binding"/>
    <property type="evidence" value="ECO:0007669"/>
    <property type="project" value="UniProtKB-UniRule"/>
</dbReference>
<dbReference type="SUPFAM" id="SSF48498">
    <property type="entry name" value="Tetracyclin repressor-like, C-terminal domain"/>
    <property type="match status" value="1"/>
</dbReference>
<dbReference type="Proteomes" id="UP000000268">
    <property type="component" value="Chromosome"/>
</dbReference>
<dbReference type="KEGG" id="amr:AM1_6099"/>
<keyword evidence="2 4" id="KW-0238">DNA-binding</keyword>
<dbReference type="SUPFAM" id="SSF46689">
    <property type="entry name" value="Homeodomain-like"/>
    <property type="match status" value="1"/>
</dbReference>
<evidence type="ECO:0000313" key="7">
    <source>
        <dbReference type="Proteomes" id="UP000000268"/>
    </source>
</evidence>
<dbReference type="InterPro" id="IPR009057">
    <property type="entry name" value="Homeodomain-like_sf"/>
</dbReference>
<dbReference type="Pfam" id="PF16925">
    <property type="entry name" value="TetR_C_13"/>
    <property type="match status" value="1"/>
</dbReference>
<evidence type="ECO:0000256" key="2">
    <source>
        <dbReference type="ARBA" id="ARBA00023125"/>
    </source>
</evidence>
<dbReference type="eggNOG" id="COG1309">
    <property type="taxonomic scope" value="Bacteria"/>
</dbReference>
<dbReference type="PROSITE" id="PS50977">
    <property type="entry name" value="HTH_TETR_2"/>
    <property type="match status" value="1"/>
</dbReference>
<dbReference type="STRING" id="329726.AM1_6099"/>
<keyword evidence="7" id="KW-1185">Reference proteome</keyword>
<dbReference type="PRINTS" id="PR00455">
    <property type="entry name" value="HTHTETR"/>
</dbReference>
<dbReference type="AlphaFoldDB" id="B0C3U4"/>
<evidence type="ECO:0000256" key="4">
    <source>
        <dbReference type="PROSITE-ProRule" id="PRU00335"/>
    </source>
</evidence>
<evidence type="ECO:0000256" key="1">
    <source>
        <dbReference type="ARBA" id="ARBA00023015"/>
    </source>
</evidence>
<dbReference type="InterPro" id="IPR036271">
    <property type="entry name" value="Tet_transcr_reg_TetR-rel_C_sf"/>
</dbReference>
<feature type="DNA-binding region" description="H-T-H motif" evidence="4">
    <location>
        <begin position="29"/>
        <end position="48"/>
    </location>
</feature>
<accession>B0C3U4</accession>
<dbReference type="Gene3D" id="1.10.10.60">
    <property type="entry name" value="Homeodomain-like"/>
    <property type="match status" value="1"/>
</dbReference>
<dbReference type="PANTHER" id="PTHR47506">
    <property type="entry name" value="TRANSCRIPTIONAL REGULATORY PROTEIN"/>
    <property type="match status" value="1"/>
</dbReference>
<dbReference type="InterPro" id="IPR011075">
    <property type="entry name" value="TetR_C"/>
</dbReference>
<dbReference type="PANTHER" id="PTHR47506:SF1">
    <property type="entry name" value="HTH-TYPE TRANSCRIPTIONAL REGULATOR YJDC"/>
    <property type="match status" value="1"/>
</dbReference>
<proteinExistence type="predicted"/>
<evidence type="ECO:0000256" key="3">
    <source>
        <dbReference type="ARBA" id="ARBA00023163"/>
    </source>
</evidence>
<dbReference type="HOGENOM" id="CLU_069356_28_0_3"/>
<dbReference type="OrthoDB" id="116240at2"/>
<keyword evidence="3" id="KW-0804">Transcription</keyword>
<dbReference type="Gene3D" id="1.10.357.10">
    <property type="entry name" value="Tetracycline Repressor, domain 2"/>
    <property type="match status" value="1"/>
</dbReference>
<evidence type="ECO:0000313" key="6">
    <source>
        <dbReference type="EMBL" id="ABW31031.1"/>
    </source>
</evidence>
<name>B0C3U4_ACAM1</name>
<gene>
    <name evidence="6" type="ordered locus">AM1_6099</name>
</gene>
<protein>
    <submittedName>
        <fullName evidence="6">Transcriptional regulator, TetR family, putative</fullName>
    </submittedName>
</protein>
<evidence type="ECO:0000259" key="5">
    <source>
        <dbReference type="PROSITE" id="PS50977"/>
    </source>
</evidence>
<dbReference type="Pfam" id="PF00440">
    <property type="entry name" value="TetR_N"/>
    <property type="match status" value="1"/>
</dbReference>